<dbReference type="Pfam" id="PF00072">
    <property type="entry name" value="Response_reg"/>
    <property type="match status" value="1"/>
</dbReference>
<evidence type="ECO:0000259" key="7">
    <source>
        <dbReference type="PROSITE" id="PS50110"/>
    </source>
</evidence>
<dbReference type="InterPro" id="IPR058245">
    <property type="entry name" value="NreC/VraR/RcsB-like_REC"/>
</dbReference>
<evidence type="ECO:0000256" key="5">
    <source>
        <dbReference type="PROSITE-ProRule" id="PRU00169"/>
    </source>
</evidence>
<evidence type="ECO:0000313" key="8">
    <source>
        <dbReference type="EMBL" id="MCT2043137.1"/>
    </source>
</evidence>
<dbReference type="Pfam" id="PF00196">
    <property type="entry name" value="GerE"/>
    <property type="match status" value="1"/>
</dbReference>
<evidence type="ECO:0000256" key="1">
    <source>
        <dbReference type="ARBA" id="ARBA00022553"/>
    </source>
</evidence>
<evidence type="ECO:0000256" key="4">
    <source>
        <dbReference type="ARBA" id="ARBA00023163"/>
    </source>
</evidence>
<dbReference type="CDD" id="cd06170">
    <property type="entry name" value="LuxR_C_like"/>
    <property type="match status" value="1"/>
</dbReference>
<feature type="modified residue" description="4-aspartylphosphate" evidence="5">
    <location>
        <position position="59"/>
    </location>
</feature>
<dbReference type="InterPro" id="IPR016032">
    <property type="entry name" value="Sig_transdc_resp-reg_C-effctor"/>
</dbReference>
<feature type="domain" description="HTH luxR-type" evidence="6">
    <location>
        <begin position="143"/>
        <end position="208"/>
    </location>
</feature>
<comment type="caution">
    <text evidence="8">The sequence shown here is derived from an EMBL/GenBank/DDBJ whole genome shotgun (WGS) entry which is preliminary data.</text>
</comment>
<dbReference type="InterPro" id="IPR039420">
    <property type="entry name" value="WalR-like"/>
</dbReference>
<reference evidence="8 9" key="1">
    <citation type="submission" date="2022-04" db="EMBL/GenBank/DDBJ databases">
        <title>Human microbiome associated bacterial genomes.</title>
        <authorList>
            <person name="Sandstrom S."/>
            <person name="Salamzade R."/>
            <person name="Kalan L.R."/>
        </authorList>
    </citation>
    <scope>NUCLEOTIDE SEQUENCE [LARGE SCALE GENOMIC DNA]</scope>
    <source>
        <strain evidence="9">p3-SID1799</strain>
    </source>
</reference>
<dbReference type="InterPro" id="IPR000792">
    <property type="entry name" value="Tscrpt_reg_LuxR_C"/>
</dbReference>
<evidence type="ECO:0000313" key="9">
    <source>
        <dbReference type="Proteomes" id="UP001525379"/>
    </source>
</evidence>
<evidence type="ECO:0000259" key="6">
    <source>
        <dbReference type="PROSITE" id="PS50043"/>
    </source>
</evidence>
<dbReference type="Proteomes" id="UP001525379">
    <property type="component" value="Unassembled WGS sequence"/>
</dbReference>
<proteinExistence type="predicted"/>
<dbReference type="PROSITE" id="PS50110">
    <property type="entry name" value="RESPONSE_REGULATORY"/>
    <property type="match status" value="1"/>
</dbReference>
<keyword evidence="9" id="KW-1185">Reference proteome</keyword>
<keyword evidence="3" id="KW-0238">DNA-binding</keyword>
<dbReference type="PANTHER" id="PTHR43214">
    <property type="entry name" value="TWO-COMPONENT RESPONSE REGULATOR"/>
    <property type="match status" value="1"/>
</dbReference>
<evidence type="ECO:0000256" key="2">
    <source>
        <dbReference type="ARBA" id="ARBA00023015"/>
    </source>
</evidence>
<name>A0ABT2HXU7_9MICO</name>
<dbReference type="SUPFAM" id="SSF52172">
    <property type="entry name" value="CheY-like"/>
    <property type="match status" value="1"/>
</dbReference>
<keyword evidence="1 5" id="KW-0597">Phosphoprotein</keyword>
<protein>
    <submittedName>
        <fullName evidence="8">Response regulator transcription factor</fullName>
    </submittedName>
</protein>
<sequence>MIRVLIADDHPIVRQGLRAVIATDPEITVVDEAASVDEAIARLDSHDAKGEPVDVVTMDLRFGPSDGGVIGTKRIRARQPAPAVLVITNYEDDADIVGAIEAGASGYLLKDAPPAELLEAIHLAAAGRTVLAPRVSMRLVEHLRAPSVQLTARERDVLELIAEGLSNQDIGERLHLSQTTVKSHLARLYGKLDVPSRTAAVARARSLGLLP</sequence>
<dbReference type="SMART" id="SM00448">
    <property type="entry name" value="REC"/>
    <property type="match status" value="1"/>
</dbReference>
<dbReference type="PRINTS" id="PR00038">
    <property type="entry name" value="HTHLUXR"/>
</dbReference>
<evidence type="ECO:0000256" key="3">
    <source>
        <dbReference type="ARBA" id="ARBA00023125"/>
    </source>
</evidence>
<organism evidence="8 9">
    <name type="scientific">Pseudoclavibacter albus</name>
    <dbReference type="NCBI Taxonomy" id="272241"/>
    <lineage>
        <taxon>Bacteria</taxon>
        <taxon>Bacillati</taxon>
        <taxon>Actinomycetota</taxon>
        <taxon>Actinomycetes</taxon>
        <taxon>Micrococcales</taxon>
        <taxon>Microbacteriaceae</taxon>
        <taxon>Pseudoclavibacter</taxon>
    </lineage>
</organism>
<dbReference type="PANTHER" id="PTHR43214:SF24">
    <property type="entry name" value="TRANSCRIPTIONAL REGULATORY PROTEIN NARL-RELATED"/>
    <property type="match status" value="1"/>
</dbReference>
<feature type="domain" description="Response regulatory" evidence="7">
    <location>
        <begin position="3"/>
        <end position="125"/>
    </location>
</feature>
<dbReference type="Gene3D" id="3.40.50.2300">
    <property type="match status" value="1"/>
</dbReference>
<dbReference type="RefSeq" id="WP_066080867.1">
    <property type="nucleotide sequence ID" value="NZ_JAFDPW010000003.1"/>
</dbReference>
<dbReference type="EMBL" id="JALXSQ010000027">
    <property type="protein sequence ID" value="MCT2043137.1"/>
    <property type="molecule type" value="Genomic_DNA"/>
</dbReference>
<accession>A0ABT2HXU7</accession>
<dbReference type="PROSITE" id="PS50043">
    <property type="entry name" value="HTH_LUXR_2"/>
    <property type="match status" value="1"/>
</dbReference>
<keyword evidence="2" id="KW-0805">Transcription regulation</keyword>
<dbReference type="InterPro" id="IPR001789">
    <property type="entry name" value="Sig_transdc_resp-reg_receiver"/>
</dbReference>
<dbReference type="PROSITE" id="PS00622">
    <property type="entry name" value="HTH_LUXR_1"/>
    <property type="match status" value="1"/>
</dbReference>
<dbReference type="SUPFAM" id="SSF46894">
    <property type="entry name" value="C-terminal effector domain of the bipartite response regulators"/>
    <property type="match status" value="1"/>
</dbReference>
<keyword evidence="4" id="KW-0804">Transcription</keyword>
<gene>
    <name evidence="8" type="ORF">M3D15_07310</name>
</gene>
<dbReference type="SMART" id="SM00421">
    <property type="entry name" value="HTH_LUXR"/>
    <property type="match status" value="1"/>
</dbReference>
<dbReference type="CDD" id="cd17535">
    <property type="entry name" value="REC_NarL-like"/>
    <property type="match status" value="1"/>
</dbReference>
<dbReference type="InterPro" id="IPR011006">
    <property type="entry name" value="CheY-like_superfamily"/>
</dbReference>